<evidence type="ECO:0000313" key="1">
    <source>
        <dbReference type="EMBL" id="EEV17024.1"/>
    </source>
</evidence>
<sequence>MKFREILSLNFIAEIPHIAIMAMDSDFKISVSWKFRI</sequence>
<name>C8PJB9_9BACT</name>
<proteinExistence type="predicted"/>
<dbReference type="Proteomes" id="UP000005709">
    <property type="component" value="Unassembled WGS sequence"/>
</dbReference>
<protein>
    <submittedName>
        <fullName evidence="1">Uncharacterized protein</fullName>
    </submittedName>
</protein>
<gene>
    <name evidence="1" type="ORF">CAMGR0001_1318</name>
</gene>
<reference evidence="1 2" key="1">
    <citation type="submission" date="2009-07" db="EMBL/GenBank/DDBJ databases">
        <authorList>
            <person name="Madupu R."/>
            <person name="Sebastian Y."/>
            <person name="Durkin A.S."/>
            <person name="Torralba M."/>
            <person name="Methe B."/>
            <person name="Sutton G.G."/>
            <person name="Strausberg R.L."/>
            <person name="Nelson K.E."/>
        </authorList>
    </citation>
    <scope>NUCLEOTIDE SEQUENCE [LARGE SCALE GENOMIC DNA]</scope>
    <source>
        <strain evidence="1 2">RM3268</strain>
    </source>
</reference>
<keyword evidence="2" id="KW-1185">Reference proteome</keyword>
<accession>C8PJB9</accession>
<evidence type="ECO:0000313" key="2">
    <source>
        <dbReference type="Proteomes" id="UP000005709"/>
    </source>
</evidence>
<organism evidence="1 2">
    <name type="scientific">Campylobacter gracilis RM3268</name>
    <dbReference type="NCBI Taxonomy" id="553220"/>
    <lineage>
        <taxon>Bacteria</taxon>
        <taxon>Pseudomonadati</taxon>
        <taxon>Campylobacterota</taxon>
        <taxon>Epsilonproteobacteria</taxon>
        <taxon>Campylobacterales</taxon>
        <taxon>Campylobacteraceae</taxon>
        <taxon>Campylobacter</taxon>
    </lineage>
</organism>
<comment type="caution">
    <text evidence="1">The sequence shown here is derived from an EMBL/GenBank/DDBJ whole genome shotgun (WGS) entry which is preliminary data.</text>
</comment>
<dbReference type="AlphaFoldDB" id="C8PJB9"/>
<dbReference type="EMBL" id="ACYG01000027">
    <property type="protein sequence ID" value="EEV17024.1"/>
    <property type="molecule type" value="Genomic_DNA"/>
</dbReference>